<sequence length="116" mass="13026">MALLMRVMFLSSLLASNVSKANSFNDHLQVEQIIRNYFNSLIANSLQEQVDDGGNIKKNKKDGETGQTDDMSMLDVRVMSIEGALASVQLIIDDDVEDIYLIKNQYGSWEMKGVLH</sequence>
<dbReference type="EMBL" id="AUXW01000062">
    <property type="protein sequence ID" value="KKE85272.1"/>
    <property type="molecule type" value="Genomic_DNA"/>
</dbReference>
<dbReference type="PATRIC" id="fig|1129367.4.peg.690"/>
<name>A0A0F6AGC0_9GAMM</name>
<evidence type="ECO:0000256" key="1">
    <source>
        <dbReference type="SAM" id="SignalP"/>
    </source>
</evidence>
<keyword evidence="1" id="KW-0732">Signal</keyword>
<accession>A0A0F6AGC0</accession>
<protein>
    <recommendedName>
        <fullName evidence="4">DUF4878 domain-containing protein</fullName>
    </recommendedName>
</protein>
<organism evidence="2 3">
    <name type="scientific">Pseudoalteromonas luteoviolacea S4054</name>
    <dbReference type="NCBI Taxonomy" id="1129367"/>
    <lineage>
        <taxon>Bacteria</taxon>
        <taxon>Pseudomonadati</taxon>
        <taxon>Pseudomonadota</taxon>
        <taxon>Gammaproteobacteria</taxon>
        <taxon>Alteromonadales</taxon>
        <taxon>Pseudoalteromonadaceae</taxon>
        <taxon>Pseudoalteromonas</taxon>
    </lineage>
</organism>
<dbReference type="AlphaFoldDB" id="A0A0F6AGC0"/>
<reference evidence="2 3" key="1">
    <citation type="journal article" date="2015" name="BMC Genomics">
        <title>Genome mining reveals unlocked bioactive potential of marine Gram-negative bacteria.</title>
        <authorList>
            <person name="Machado H."/>
            <person name="Sonnenschein E.C."/>
            <person name="Melchiorsen J."/>
            <person name="Gram L."/>
        </authorList>
    </citation>
    <scope>NUCLEOTIDE SEQUENCE [LARGE SCALE GENOMIC DNA]</scope>
    <source>
        <strain evidence="2 3">S4054</strain>
    </source>
</reference>
<proteinExistence type="predicted"/>
<evidence type="ECO:0008006" key="4">
    <source>
        <dbReference type="Google" id="ProtNLM"/>
    </source>
</evidence>
<evidence type="ECO:0000313" key="2">
    <source>
        <dbReference type="EMBL" id="KKE85272.1"/>
    </source>
</evidence>
<feature type="signal peptide" evidence="1">
    <location>
        <begin position="1"/>
        <end position="21"/>
    </location>
</feature>
<feature type="chain" id="PRO_5002499005" description="DUF4878 domain-containing protein" evidence="1">
    <location>
        <begin position="22"/>
        <end position="116"/>
    </location>
</feature>
<evidence type="ECO:0000313" key="3">
    <source>
        <dbReference type="Proteomes" id="UP000033434"/>
    </source>
</evidence>
<dbReference type="RefSeq" id="WP_046354543.1">
    <property type="nucleotide sequence ID" value="NZ_AUXW01000062.1"/>
</dbReference>
<comment type="caution">
    <text evidence="2">The sequence shown here is derived from an EMBL/GenBank/DDBJ whole genome shotgun (WGS) entry which is preliminary data.</text>
</comment>
<dbReference type="Proteomes" id="UP000033434">
    <property type="component" value="Unassembled WGS sequence"/>
</dbReference>
<gene>
    <name evidence="2" type="ORF">N479_26100</name>
</gene>